<feature type="transmembrane region" description="Helical" evidence="1">
    <location>
        <begin position="36"/>
        <end position="56"/>
    </location>
</feature>
<evidence type="ECO:0000256" key="1">
    <source>
        <dbReference type="SAM" id="Phobius"/>
    </source>
</evidence>
<keyword evidence="1" id="KW-1133">Transmembrane helix</keyword>
<dbReference type="STRING" id="69222.BG55_15695"/>
<dbReference type="AlphaFoldDB" id="A0A014LY82"/>
<sequence>MSDRLAMLFISLGIFTSLMIVKDLVRAPQPLRIMNLVWPVTGLYMPFVGWLAWWYFGRNNRPATPRLRQHRVESPDLKQLFFATSHGAAGCVLGDVLAVPLLPLLSHQPFHSVVVTHAILSLILSLFFGVILQYLALKQIVGMAFFRTLWQAIKSDIFSLMVYQAGMFLYMTLAFHFILQNQLEPLTMNFWFMMQLALLTGFVFAWPANKFLLQRGIKISF</sequence>
<keyword evidence="4" id="KW-1185">Reference proteome</keyword>
<dbReference type="Proteomes" id="UP000019918">
    <property type="component" value="Unassembled WGS sequence"/>
</dbReference>
<feature type="transmembrane region" description="Helical" evidence="1">
    <location>
        <begin position="77"/>
        <end position="102"/>
    </location>
</feature>
<comment type="caution">
    <text evidence="3">The sequence shown here is derived from an EMBL/GenBank/DDBJ whole genome shotgun (WGS) entry which is preliminary data.</text>
</comment>
<reference evidence="3 4" key="1">
    <citation type="submission" date="2014-02" db="EMBL/GenBank/DDBJ databases">
        <title>Draft genome of Erwinia mallotivora strain BT-MARDI, a papaya dieback pathogen.</title>
        <authorList>
            <person name="Redzuan R."/>
            <person name="Abu Bakar N."/>
            <person name="Badrun R."/>
            <person name="Mohd Raih M.F."/>
            <person name="Rozano L."/>
            <person name="Mat Amin N."/>
        </authorList>
    </citation>
    <scope>NUCLEOTIDE SEQUENCE [LARGE SCALE GENOMIC DNA]</scope>
    <source>
        <strain evidence="3 4">BT-MARDI</strain>
    </source>
</reference>
<organism evidence="3 4">
    <name type="scientific">Erwinia mallotivora</name>
    <dbReference type="NCBI Taxonomy" id="69222"/>
    <lineage>
        <taxon>Bacteria</taxon>
        <taxon>Pseudomonadati</taxon>
        <taxon>Pseudomonadota</taxon>
        <taxon>Gammaproteobacteria</taxon>
        <taxon>Enterobacterales</taxon>
        <taxon>Erwiniaceae</taxon>
        <taxon>Erwinia</taxon>
    </lineage>
</organism>
<dbReference type="Pfam" id="PF14342">
    <property type="entry name" value="DUF4396"/>
    <property type="match status" value="1"/>
</dbReference>
<proteinExistence type="predicted"/>
<evidence type="ECO:0000313" key="4">
    <source>
        <dbReference type="Proteomes" id="UP000019918"/>
    </source>
</evidence>
<accession>A0A014LY82</accession>
<keyword evidence="1" id="KW-0472">Membrane</keyword>
<dbReference type="RefSeq" id="WP_034938996.1">
    <property type="nucleotide sequence ID" value="NZ_JFHN01000056.1"/>
</dbReference>
<dbReference type="InterPro" id="IPR025509">
    <property type="entry name" value="DUF4396"/>
</dbReference>
<gene>
    <name evidence="3" type="ORF">BG55_15695</name>
</gene>
<feature type="domain" description="DUF4396" evidence="2">
    <location>
        <begin position="78"/>
        <end position="218"/>
    </location>
</feature>
<evidence type="ECO:0000259" key="2">
    <source>
        <dbReference type="Pfam" id="PF14342"/>
    </source>
</evidence>
<dbReference type="PATRIC" id="fig|69222.5.peg.3208"/>
<feature type="transmembrane region" description="Helical" evidence="1">
    <location>
        <begin position="190"/>
        <end position="208"/>
    </location>
</feature>
<dbReference type="EMBL" id="JFHN01000056">
    <property type="protein sequence ID" value="EXU74561.1"/>
    <property type="molecule type" value="Genomic_DNA"/>
</dbReference>
<feature type="transmembrane region" description="Helical" evidence="1">
    <location>
        <begin position="157"/>
        <end position="178"/>
    </location>
</feature>
<keyword evidence="1" id="KW-0812">Transmembrane</keyword>
<evidence type="ECO:0000313" key="3">
    <source>
        <dbReference type="EMBL" id="EXU74561.1"/>
    </source>
</evidence>
<dbReference type="OrthoDB" id="1495425at2"/>
<protein>
    <recommendedName>
        <fullName evidence="2">DUF4396 domain-containing protein</fullName>
    </recommendedName>
</protein>
<name>A0A014LY82_9GAMM</name>
<feature type="transmembrane region" description="Helical" evidence="1">
    <location>
        <begin position="114"/>
        <end position="137"/>
    </location>
</feature>